<dbReference type="RefSeq" id="WP_311686937.1">
    <property type="nucleotide sequence ID" value="NZ_JAVRHM010000025.1"/>
</dbReference>
<evidence type="ECO:0000313" key="1">
    <source>
        <dbReference type="EMBL" id="MDT0691468.1"/>
    </source>
</evidence>
<dbReference type="EMBL" id="JAVRHM010000025">
    <property type="protein sequence ID" value="MDT0691468.1"/>
    <property type="molecule type" value="Genomic_DNA"/>
</dbReference>
<sequence length="219" mass="24880">MKSPKPKNINDEFHPFKYPFSTKTKLNRDFKAREGDFLDILLTRRSSQNLGHISLEDISELLYYSNKVQTINIDNSGFLISKRTVPSAGGRHPIDLLVSLPSESKRFLHYYNPIDHSLSELSIPREIQQSFFAEVNENIPVGDCCLIWFSIQTKKTQSKYEYAESLYWRDAGSLLYCIQIISNYLGFKSCPLGGLAVKSFDNLFPTNDLISGGGILVGR</sequence>
<dbReference type="InterPro" id="IPR052544">
    <property type="entry name" value="Bacteriocin_Proc_Enz"/>
</dbReference>
<name>A0ABU3E6D6_9FLAO</name>
<dbReference type="SUPFAM" id="SSF55469">
    <property type="entry name" value="FMN-dependent nitroreductase-like"/>
    <property type="match status" value="1"/>
</dbReference>
<dbReference type="InterPro" id="IPR000415">
    <property type="entry name" value="Nitroreductase-like"/>
</dbReference>
<reference evidence="1 2" key="1">
    <citation type="submission" date="2023-09" db="EMBL/GenBank/DDBJ databases">
        <authorList>
            <person name="Rey-Velasco X."/>
        </authorList>
    </citation>
    <scope>NUCLEOTIDE SEQUENCE [LARGE SCALE GENOMIC DNA]</scope>
    <source>
        <strain evidence="1 2">F188</strain>
    </source>
</reference>
<evidence type="ECO:0008006" key="3">
    <source>
        <dbReference type="Google" id="ProtNLM"/>
    </source>
</evidence>
<organism evidence="1 2">
    <name type="scientific">Autumnicola patrickiae</name>
    <dbReference type="NCBI Taxonomy" id="3075591"/>
    <lineage>
        <taxon>Bacteria</taxon>
        <taxon>Pseudomonadati</taxon>
        <taxon>Bacteroidota</taxon>
        <taxon>Flavobacteriia</taxon>
        <taxon>Flavobacteriales</taxon>
        <taxon>Flavobacteriaceae</taxon>
        <taxon>Autumnicola</taxon>
    </lineage>
</organism>
<gene>
    <name evidence="1" type="ORF">RM549_16860</name>
</gene>
<evidence type="ECO:0000313" key="2">
    <source>
        <dbReference type="Proteomes" id="UP001261624"/>
    </source>
</evidence>
<proteinExistence type="predicted"/>
<dbReference type="Proteomes" id="UP001261624">
    <property type="component" value="Unassembled WGS sequence"/>
</dbReference>
<comment type="caution">
    <text evidence="1">The sequence shown here is derived from an EMBL/GenBank/DDBJ whole genome shotgun (WGS) entry which is preliminary data.</text>
</comment>
<keyword evidence="2" id="KW-1185">Reference proteome</keyword>
<dbReference type="PANTHER" id="PTHR43745:SF2">
    <property type="entry name" value="NITROREDUCTASE MJ1384-RELATED"/>
    <property type="match status" value="1"/>
</dbReference>
<accession>A0ABU3E6D6</accession>
<dbReference type="PANTHER" id="PTHR43745">
    <property type="entry name" value="NITROREDUCTASE MJ1384-RELATED"/>
    <property type="match status" value="1"/>
</dbReference>
<dbReference type="Gene3D" id="3.40.109.10">
    <property type="entry name" value="NADH Oxidase"/>
    <property type="match status" value="1"/>
</dbReference>
<protein>
    <recommendedName>
        <fullName evidence="3">Nitroreductase domain-containing protein</fullName>
    </recommendedName>
</protein>